<reference evidence="5 6" key="1">
    <citation type="submission" date="2019-03" db="EMBL/GenBank/DDBJ databases">
        <title>Draft genome sequences of novel Actinobacteria.</title>
        <authorList>
            <person name="Sahin N."/>
            <person name="Ay H."/>
            <person name="Saygin H."/>
        </authorList>
    </citation>
    <scope>NUCLEOTIDE SEQUENCE [LARGE SCALE GENOMIC DNA]</scope>
    <source>
        <strain evidence="5 6">5K138</strain>
    </source>
</reference>
<name>A0A4R5DDF3_9ACTN</name>
<dbReference type="PANTHER" id="PTHR43108:SF6">
    <property type="entry name" value="N-SULPHOGLUCOSAMINE SULPHOHYDROLASE"/>
    <property type="match status" value="1"/>
</dbReference>
<gene>
    <name evidence="5" type="ORF">E1269_08465</name>
</gene>
<dbReference type="InParanoid" id="A0A4R5DDF3"/>
<dbReference type="PROSITE" id="PS00149">
    <property type="entry name" value="SULFATASE_2"/>
    <property type="match status" value="1"/>
</dbReference>
<proteinExistence type="inferred from homology"/>
<dbReference type="Proteomes" id="UP000294739">
    <property type="component" value="Unassembled WGS sequence"/>
</dbReference>
<keyword evidence="6" id="KW-1185">Reference proteome</keyword>
<sequence length="483" mass="53969">MTTPPSHPPHSAPNLVLILSDDHAANAISAYGRSLMPTPNIDRIATDGLRFDAAFCTNALCAPSRASILTGTYSHVNGVRTLSTHFDASQPAFPGLLRDAGYQTWLVGKWHLGHGGGHDPQGFDSWDILEDQGEYWNPELLSADGRRTVEGYTTTVLTDLALERIARRDPNRPFCLLLWHKAPHRSWDPDTAHAGLFEGRDLPEPPTLFDDYAGRSRAAREARMQIGRDLTERDLKAPLPPDLAGDERTRWAYQRYIKDYLRCVASIDDNTGRLLDALDGHGLSADTVVVYASDQGFFLGEHGWYDKRFMYDESLRMPLLVRYPREVAPGTSTDALALNVDFAQTFLDLAEVPAHPRMQGRSLRPLLRGTRPDDWQTSLYYRYWEHLDASHHVPAHYGVRTARHKLVHYYGDGLGLPGASSMRTEPEWELFDLDTDPAELTSVFDDPAYDGVRRELAAELDRVQRGLGDEPAATPSSGSAQMP</sequence>
<dbReference type="Pfam" id="PF16347">
    <property type="entry name" value="SGSH_C"/>
    <property type="match status" value="1"/>
</dbReference>
<evidence type="ECO:0000313" key="5">
    <source>
        <dbReference type="EMBL" id="TDE11789.1"/>
    </source>
</evidence>
<comment type="similarity">
    <text evidence="1">Belongs to the sulfatase family.</text>
</comment>
<evidence type="ECO:0000313" key="6">
    <source>
        <dbReference type="Proteomes" id="UP000294739"/>
    </source>
</evidence>
<dbReference type="GO" id="GO:0016787">
    <property type="term" value="F:hydrolase activity"/>
    <property type="evidence" value="ECO:0007669"/>
    <property type="project" value="UniProtKB-KW"/>
</dbReference>
<dbReference type="CDD" id="cd16031">
    <property type="entry name" value="G6S_like"/>
    <property type="match status" value="1"/>
</dbReference>
<keyword evidence="2" id="KW-0378">Hydrolase</keyword>
<accession>A0A4R5DDF3</accession>
<organism evidence="5 6">
    <name type="scientific">Jiangella asiatica</name>
    <dbReference type="NCBI Taxonomy" id="2530372"/>
    <lineage>
        <taxon>Bacteria</taxon>
        <taxon>Bacillati</taxon>
        <taxon>Actinomycetota</taxon>
        <taxon>Actinomycetes</taxon>
        <taxon>Jiangellales</taxon>
        <taxon>Jiangellaceae</taxon>
        <taxon>Jiangella</taxon>
    </lineage>
</organism>
<comment type="caution">
    <text evidence="5">The sequence shown here is derived from an EMBL/GenBank/DDBJ whole genome shotgun (WGS) entry which is preliminary data.</text>
</comment>
<dbReference type="AlphaFoldDB" id="A0A4R5DDF3"/>
<evidence type="ECO:0000256" key="1">
    <source>
        <dbReference type="ARBA" id="ARBA00008779"/>
    </source>
</evidence>
<dbReference type="OrthoDB" id="9777306at2"/>
<dbReference type="InterPro" id="IPR032506">
    <property type="entry name" value="SGSH_C"/>
</dbReference>
<dbReference type="Gene3D" id="3.40.720.10">
    <property type="entry name" value="Alkaline Phosphatase, subunit A"/>
    <property type="match status" value="1"/>
</dbReference>
<dbReference type="PANTHER" id="PTHR43108">
    <property type="entry name" value="N-ACETYLGLUCOSAMINE-6-SULFATASE FAMILY MEMBER"/>
    <property type="match status" value="1"/>
</dbReference>
<dbReference type="PROSITE" id="PS00523">
    <property type="entry name" value="SULFATASE_1"/>
    <property type="match status" value="1"/>
</dbReference>
<dbReference type="SUPFAM" id="SSF53649">
    <property type="entry name" value="Alkaline phosphatase-like"/>
    <property type="match status" value="1"/>
</dbReference>
<evidence type="ECO:0000256" key="3">
    <source>
        <dbReference type="SAM" id="MobiDB-lite"/>
    </source>
</evidence>
<evidence type="ECO:0000256" key="2">
    <source>
        <dbReference type="ARBA" id="ARBA00022801"/>
    </source>
</evidence>
<dbReference type="InterPro" id="IPR017850">
    <property type="entry name" value="Alkaline_phosphatase_core_sf"/>
</dbReference>
<feature type="compositionally biased region" description="Polar residues" evidence="3">
    <location>
        <begin position="474"/>
        <end position="483"/>
    </location>
</feature>
<feature type="region of interest" description="Disordered" evidence="3">
    <location>
        <begin position="462"/>
        <end position="483"/>
    </location>
</feature>
<evidence type="ECO:0000259" key="4">
    <source>
        <dbReference type="Pfam" id="PF16347"/>
    </source>
</evidence>
<dbReference type="RefSeq" id="WP_131893351.1">
    <property type="nucleotide sequence ID" value="NZ_SMKZ01000009.1"/>
</dbReference>
<protein>
    <submittedName>
        <fullName evidence="5">DUF4976 domain-containing protein</fullName>
    </submittedName>
</protein>
<dbReference type="EMBL" id="SMKZ01000009">
    <property type="protein sequence ID" value="TDE11789.1"/>
    <property type="molecule type" value="Genomic_DNA"/>
</dbReference>
<feature type="domain" description="N-sulphoglucosamine sulphohydrolase C-terminal" evidence="4">
    <location>
        <begin position="300"/>
        <end position="464"/>
    </location>
</feature>
<dbReference type="InterPro" id="IPR024607">
    <property type="entry name" value="Sulfatase_CS"/>
</dbReference>